<keyword evidence="3" id="KW-1185">Reference proteome</keyword>
<evidence type="ECO:0000313" key="3">
    <source>
        <dbReference type="Proteomes" id="UP000015106"/>
    </source>
</evidence>
<reference evidence="2" key="3">
    <citation type="submission" date="2022-06" db="UniProtKB">
        <authorList>
            <consortium name="EnsemblPlants"/>
        </authorList>
    </citation>
    <scope>IDENTIFICATION</scope>
</reference>
<evidence type="ECO:0000313" key="2">
    <source>
        <dbReference type="EnsemblPlants" id="TuG1812G0400000168.01.T01"/>
    </source>
</evidence>
<reference evidence="2" key="2">
    <citation type="submission" date="2018-03" db="EMBL/GenBank/DDBJ databases">
        <title>The Triticum urartu genome reveals the dynamic nature of wheat genome evolution.</title>
        <authorList>
            <person name="Ling H."/>
            <person name="Ma B."/>
            <person name="Shi X."/>
            <person name="Liu H."/>
            <person name="Dong L."/>
            <person name="Sun H."/>
            <person name="Cao Y."/>
            <person name="Gao Q."/>
            <person name="Zheng S."/>
            <person name="Li Y."/>
            <person name="Yu Y."/>
            <person name="Du H."/>
            <person name="Qi M."/>
            <person name="Li Y."/>
            <person name="Yu H."/>
            <person name="Cui Y."/>
            <person name="Wang N."/>
            <person name="Chen C."/>
            <person name="Wu H."/>
            <person name="Zhao Y."/>
            <person name="Zhang J."/>
            <person name="Li Y."/>
            <person name="Zhou W."/>
            <person name="Zhang B."/>
            <person name="Hu W."/>
            <person name="Eijk M."/>
            <person name="Tang J."/>
            <person name="Witsenboer H."/>
            <person name="Zhao S."/>
            <person name="Li Z."/>
            <person name="Zhang A."/>
            <person name="Wang D."/>
            <person name="Liang C."/>
        </authorList>
    </citation>
    <scope>NUCLEOTIDE SEQUENCE [LARGE SCALE GENOMIC DNA]</scope>
    <source>
        <strain evidence="2">cv. G1812</strain>
    </source>
</reference>
<dbReference type="Proteomes" id="UP000015106">
    <property type="component" value="Chromosome 4"/>
</dbReference>
<evidence type="ECO:0000256" key="1">
    <source>
        <dbReference type="SAM" id="MobiDB-lite"/>
    </source>
</evidence>
<reference evidence="3" key="1">
    <citation type="journal article" date="2013" name="Nature">
        <title>Draft genome of the wheat A-genome progenitor Triticum urartu.</title>
        <authorList>
            <person name="Ling H.Q."/>
            <person name="Zhao S."/>
            <person name="Liu D."/>
            <person name="Wang J."/>
            <person name="Sun H."/>
            <person name="Zhang C."/>
            <person name="Fan H."/>
            <person name="Li D."/>
            <person name="Dong L."/>
            <person name="Tao Y."/>
            <person name="Gao C."/>
            <person name="Wu H."/>
            <person name="Li Y."/>
            <person name="Cui Y."/>
            <person name="Guo X."/>
            <person name="Zheng S."/>
            <person name="Wang B."/>
            <person name="Yu K."/>
            <person name="Liang Q."/>
            <person name="Yang W."/>
            <person name="Lou X."/>
            <person name="Chen J."/>
            <person name="Feng M."/>
            <person name="Jian J."/>
            <person name="Zhang X."/>
            <person name="Luo G."/>
            <person name="Jiang Y."/>
            <person name="Liu J."/>
            <person name="Wang Z."/>
            <person name="Sha Y."/>
            <person name="Zhang B."/>
            <person name="Wu H."/>
            <person name="Tang D."/>
            <person name="Shen Q."/>
            <person name="Xue P."/>
            <person name="Zou S."/>
            <person name="Wang X."/>
            <person name="Liu X."/>
            <person name="Wang F."/>
            <person name="Yang Y."/>
            <person name="An X."/>
            <person name="Dong Z."/>
            <person name="Zhang K."/>
            <person name="Zhang X."/>
            <person name="Luo M.C."/>
            <person name="Dvorak J."/>
            <person name="Tong Y."/>
            <person name="Wang J."/>
            <person name="Yang H."/>
            <person name="Li Z."/>
            <person name="Wang D."/>
            <person name="Zhang A."/>
            <person name="Wang J."/>
        </authorList>
    </citation>
    <scope>NUCLEOTIDE SEQUENCE</scope>
    <source>
        <strain evidence="3">cv. G1812</strain>
    </source>
</reference>
<name>A0A8R7U3R3_TRIUA</name>
<feature type="region of interest" description="Disordered" evidence="1">
    <location>
        <begin position="25"/>
        <end position="203"/>
    </location>
</feature>
<dbReference type="Gramene" id="TuG1812G0400000168.01.T01">
    <property type="protein sequence ID" value="TuG1812G0400000168.01.T01"/>
    <property type="gene ID" value="TuG1812G0400000168.01"/>
</dbReference>
<feature type="compositionally biased region" description="Basic and acidic residues" evidence="1">
    <location>
        <begin position="96"/>
        <end position="105"/>
    </location>
</feature>
<sequence length="228" mass="26431">QSLPPPIIAVGRQRFPCLIIRQRDLISSSSLSGGPPASSDTLHLRPRGRVPSPVYKYRRRGAKQDHPPQHHHRIPLASPFSLERSSQKQQRHGRHHAQDRGEAPHGRRQRRAQEGGGAQEEGRGAQEGRRAQGGHDGEDQGQDQRRRPRRRQEGRRPQGEEGQEEEEGQEARRGPQGRRRPRQQQQRQRQRLSQLRPALRQRAVKARSMMNTWEKCDRHICCRVWSVW</sequence>
<dbReference type="EnsemblPlants" id="TuG1812G0400000168.01.T01">
    <property type="protein sequence ID" value="TuG1812G0400000168.01.T01"/>
    <property type="gene ID" value="TuG1812G0400000168.01"/>
</dbReference>
<accession>A0A8R7U3R3</accession>
<proteinExistence type="predicted"/>
<dbReference type="AlphaFoldDB" id="A0A8R7U3R3"/>
<organism evidence="2 3">
    <name type="scientific">Triticum urartu</name>
    <name type="common">Red wild einkorn</name>
    <name type="synonym">Crithodium urartu</name>
    <dbReference type="NCBI Taxonomy" id="4572"/>
    <lineage>
        <taxon>Eukaryota</taxon>
        <taxon>Viridiplantae</taxon>
        <taxon>Streptophyta</taxon>
        <taxon>Embryophyta</taxon>
        <taxon>Tracheophyta</taxon>
        <taxon>Spermatophyta</taxon>
        <taxon>Magnoliopsida</taxon>
        <taxon>Liliopsida</taxon>
        <taxon>Poales</taxon>
        <taxon>Poaceae</taxon>
        <taxon>BOP clade</taxon>
        <taxon>Pooideae</taxon>
        <taxon>Triticodae</taxon>
        <taxon>Triticeae</taxon>
        <taxon>Triticinae</taxon>
        <taxon>Triticum</taxon>
    </lineage>
</organism>
<feature type="compositionally biased region" description="Basic and acidic residues" evidence="1">
    <location>
        <begin position="120"/>
        <end position="145"/>
    </location>
</feature>
<feature type="compositionally biased region" description="Low complexity" evidence="1">
    <location>
        <begin position="183"/>
        <end position="201"/>
    </location>
</feature>
<protein>
    <submittedName>
        <fullName evidence="2">Uncharacterized protein</fullName>
    </submittedName>
</protein>
<feature type="compositionally biased region" description="Low complexity" evidence="1">
    <location>
        <begin position="27"/>
        <end position="39"/>
    </location>
</feature>